<dbReference type="EMBL" id="JAUUTY010000004">
    <property type="protein sequence ID" value="KAK1653935.1"/>
    <property type="molecule type" value="Genomic_DNA"/>
</dbReference>
<evidence type="ECO:0000313" key="8">
    <source>
        <dbReference type="Proteomes" id="UP001231189"/>
    </source>
</evidence>
<proteinExistence type="inferred from homology"/>
<dbReference type="InterPro" id="IPR041118">
    <property type="entry name" value="Rx_N"/>
</dbReference>
<dbReference type="Gene3D" id="1.20.5.4130">
    <property type="match status" value="1"/>
</dbReference>
<evidence type="ECO:0000256" key="4">
    <source>
        <dbReference type="ARBA" id="ARBA00022741"/>
    </source>
</evidence>
<dbReference type="GO" id="GO:0000166">
    <property type="term" value="F:nucleotide binding"/>
    <property type="evidence" value="ECO:0007669"/>
    <property type="project" value="UniProtKB-KW"/>
</dbReference>
<reference evidence="7" key="1">
    <citation type="submission" date="2023-07" db="EMBL/GenBank/DDBJ databases">
        <title>A chromosome-level genome assembly of Lolium multiflorum.</title>
        <authorList>
            <person name="Chen Y."/>
            <person name="Copetti D."/>
            <person name="Kolliker R."/>
            <person name="Studer B."/>
        </authorList>
    </citation>
    <scope>NUCLEOTIDE SEQUENCE</scope>
    <source>
        <strain evidence="7">02402/16</strain>
        <tissue evidence="7">Leaf</tissue>
    </source>
</reference>
<dbReference type="GO" id="GO:0006952">
    <property type="term" value="P:defense response"/>
    <property type="evidence" value="ECO:0007669"/>
    <property type="project" value="UniProtKB-KW"/>
</dbReference>
<protein>
    <recommendedName>
        <fullName evidence="6">Disease resistance N-terminal domain-containing protein</fullName>
    </recommendedName>
</protein>
<evidence type="ECO:0000313" key="7">
    <source>
        <dbReference type="EMBL" id="KAK1653935.1"/>
    </source>
</evidence>
<dbReference type="PANTHER" id="PTHR19338">
    <property type="entry name" value="TRANSLOCASE OF INNER MITOCHONDRIAL MEMBRANE 13 HOMOLOG"/>
    <property type="match status" value="1"/>
</dbReference>
<organism evidence="7 8">
    <name type="scientific">Lolium multiflorum</name>
    <name type="common">Italian ryegrass</name>
    <name type="synonym">Lolium perenne subsp. multiflorum</name>
    <dbReference type="NCBI Taxonomy" id="4521"/>
    <lineage>
        <taxon>Eukaryota</taxon>
        <taxon>Viridiplantae</taxon>
        <taxon>Streptophyta</taxon>
        <taxon>Embryophyta</taxon>
        <taxon>Tracheophyta</taxon>
        <taxon>Spermatophyta</taxon>
        <taxon>Magnoliopsida</taxon>
        <taxon>Liliopsida</taxon>
        <taxon>Poales</taxon>
        <taxon>Poaceae</taxon>
        <taxon>BOP clade</taxon>
        <taxon>Pooideae</taxon>
        <taxon>Poodae</taxon>
        <taxon>Poeae</taxon>
        <taxon>Poeae Chloroplast Group 2 (Poeae type)</taxon>
        <taxon>Loliodinae</taxon>
        <taxon>Loliinae</taxon>
        <taxon>Lolium</taxon>
    </lineage>
</organism>
<accession>A0AAD8SKD0</accession>
<dbReference type="CDD" id="cd14798">
    <property type="entry name" value="RX-CC_like"/>
    <property type="match status" value="1"/>
</dbReference>
<dbReference type="Pfam" id="PF18052">
    <property type="entry name" value="Rx_N"/>
    <property type="match status" value="1"/>
</dbReference>
<sequence>MVGATASALIGAMNLLLSKLSTLLEREFGKLAGVKRDIAFLRDELSSMNTALEAVSSAEEVSPKTKNWMGQLRELSYDAEDCIEIFMQNLDNEDSYGTMWKAFHGFITLWERHSIADEIAVLKQRAEEVHSRSKR</sequence>
<gene>
    <name evidence="7" type="ORF">QYE76_071740</name>
</gene>
<dbReference type="InterPro" id="IPR038005">
    <property type="entry name" value="RX-like_CC"/>
</dbReference>
<name>A0AAD8SKD0_LOLMU</name>
<evidence type="ECO:0000256" key="1">
    <source>
        <dbReference type="ARBA" id="ARBA00008894"/>
    </source>
</evidence>
<evidence type="ECO:0000256" key="2">
    <source>
        <dbReference type="ARBA" id="ARBA00022614"/>
    </source>
</evidence>
<feature type="domain" description="Disease resistance N-terminal" evidence="6">
    <location>
        <begin position="12"/>
        <end position="94"/>
    </location>
</feature>
<keyword evidence="5" id="KW-0611">Plant defense</keyword>
<keyword evidence="3" id="KW-0677">Repeat</keyword>
<keyword evidence="8" id="KW-1185">Reference proteome</keyword>
<evidence type="ECO:0000256" key="3">
    <source>
        <dbReference type="ARBA" id="ARBA00022737"/>
    </source>
</evidence>
<keyword evidence="4" id="KW-0547">Nucleotide-binding</keyword>
<dbReference type="PANTHER" id="PTHR19338:SF45">
    <property type="entry name" value="RX N-TERMINAL DOMAIN-CONTAINING PROTEIN"/>
    <property type="match status" value="1"/>
</dbReference>
<comment type="similarity">
    <text evidence="1">Belongs to the disease resistance NB-LRR family.</text>
</comment>
<evidence type="ECO:0000259" key="6">
    <source>
        <dbReference type="Pfam" id="PF18052"/>
    </source>
</evidence>
<dbReference type="AlphaFoldDB" id="A0AAD8SKD0"/>
<keyword evidence="2" id="KW-0433">Leucine-rich repeat</keyword>
<comment type="caution">
    <text evidence="7">The sequence shown here is derived from an EMBL/GenBank/DDBJ whole genome shotgun (WGS) entry which is preliminary data.</text>
</comment>
<dbReference type="Proteomes" id="UP001231189">
    <property type="component" value="Unassembled WGS sequence"/>
</dbReference>
<evidence type="ECO:0000256" key="5">
    <source>
        <dbReference type="ARBA" id="ARBA00022821"/>
    </source>
</evidence>